<proteinExistence type="predicted"/>
<keyword evidence="9" id="KW-1185">Reference proteome</keyword>
<evidence type="ECO:0000256" key="3">
    <source>
        <dbReference type="ARBA" id="ARBA00023015"/>
    </source>
</evidence>
<feature type="region of interest" description="Disordered" evidence="6">
    <location>
        <begin position="561"/>
        <end position="631"/>
    </location>
</feature>
<dbReference type="InterPro" id="IPR007219">
    <property type="entry name" value="XnlR_reg_dom"/>
</dbReference>
<dbReference type="AlphaFoldDB" id="A0AA40K8R9"/>
<feature type="region of interest" description="Disordered" evidence="6">
    <location>
        <begin position="665"/>
        <end position="698"/>
    </location>
</feature>
<dbReference type="Proteomes" id="UP001172155">
    <property type="component" value="Unassembled WGS sequence"/>
</dbReference>
<feature type="compositionally biased region" description="Basic and acidic residues" evidence="6">
    <location>
        <begin position="34"/>
        <end position="65"/>
    </location>
</feature>
<dbReference type="GO" id="GO:0008270">
    <property type="term" value="F:zinc ion binding"/>
    <property type="evidence" value="ECO:0007669"/>
    <property type="project" value="InterPro"/>
</dbReference>
<gene>
    <name evidence="8" type="ORF">B0T18DRAFT_407092</name>
</gene>
<dbReference type="GO" id="GO:0005634">
    <property type="term" value="C:nucleus"/>
    <property type="evidence" value="ECO:0007669"/>
    <property type="project" value="UniProtKB-SubCell"/>
</dbReference>
<feature type="compositionally biased region" description="Low complexity" evidence="6">
    <location>
        <begin position="598"/>
        <end position="631"/>
    </location>
</feature>
<feature type="region of interest" description="Disordered" evidence="6">
    <location>
        <begin position="28"/>
        <end position="78"/>
    </location>
</feature>
<comment type="subcellular location">
    <subcellularLocation>
        <location evidence="1">Nucleus</location>
    </subcellularLocation>
</comment>
<dbReference type="Pfam" id="PF04082">
    <property type="entry name" value="Fungal_trans"/>
    <property type="match status" value="1"/>
</dbReference>
<name>A0AA40K8R9_9PEZI</name>
<reference evidence="8" key="1">
    <citation type="submission" date="2023-06" db="EMBL/GenBank/DDBJ databases">
        <title>Genome-scale phylogeny and comparative genomics of the fungal order Sordariales.</title>
        <authorList>
            <consortium name="Lawrence Berkeley National Laboratory"/>
            <person name="Hensen N."/>
            <person name="Bonometti L."/>
            <person name="Westerberg I."/>
            <person name="Brannstrom I.O."/>
            <person name="Guillou S."/>
            <person name="Cros-Aarteil S."/>
            <person name="Calhoun S."/>
            <person name="Haridas S."/>
            <person name="Kuo A."/>
            <person name="Mondo S."/>
            <person name="Pangilinan J."/>
            <person name="Riley R."/>
            <person name="LaButti K."/>
            <person name="Andreopoulos B."/>
            <person name="Lipzen A."/>
            <person name="Chen C."/>
            <person name="Yanf M."/>
            <person name="Daum C."/>
            <person name="Ng V."/>
            <person name="Clum A."/>
            <person name="Steindorff A."/>
            <person name="Ohm R."/>
            <person name="Martin F."/>
            <person name="Silar P."/>
            <person name="Natvig D."/>
            <person name="Lalanne C."/>
            <person name="Gautier V."/>
            <person name="Ament-velasquez S.L."/>
            <person name="Kruys A."/>
            <person name="Hutchinson M.I."/>
            <person name="Powell A.J."/>
            <person name="Barry K."/>
            <person name="Miller A.N."/>
            <person name="Grigoriev I.V."/>
            <person name="Debuchy R."/>
            <person name="Gladieux P."/>
            <person name="Thoren M.H."/>
            <person name="Johannesson H."/>
        </authorList>
    </citation>
    <scope>NUCLEOTIDE SEQUENCE</scope>
    <source>
        <strain evidence="8">SMH3187-1</strain>
    </source>
</reference>
<evidence type="ECO:0000313" key="9">
    <source>
        <dbReference type="Proteomes" id="UP001172155"/>
    </source>
</evidence>
<evidence type="ECO:0000256" key="5">
    <source>
        <dbReference type="ARBA" id="ARBA00023242"/>
    </source>
</evidence>
<evidence type="ECO:0000256" key="2">
    <source>
        <dbReference type="ARBA" id="ARBA00022723"/>
    </source>
</evidence>
<evidence type="ECO:0000259" key="7">
    <source>
        <dbReference type="SMART" id="SM00906"/>
    </source>
</evidence>
<evidence type="ECO:0000313" key="8">
    <source>
        <dbReference type="EMBL" id="KAK0749597.1"/>
    </source>
</evidence>
<keyword evidence="4" id="KW-0804">Transcription</keyword>
<keyword evidence="5" id="KW-0539">Nucleus</keyword>
<dbReference type="SMART" id="SM00906">
    <property type="entry name" value="Fungal_trans"/>
    <property type="match status" value="1"/>
</dbReference>
<dbReference type="GO" id="GO:0006351">
    <property type="term" value="P:DNA-templated transcription"/>
    <property type="evidence" value="ECO:0007669"/>
    <property type="project" value="InterPro"/>
</dbReference>
<keyword evidence="2" id="KW-0479">Metal-binding</keyword>
<dbReference type="GO" id="GO:0000981">
    <property type="term" value="F:DNA-binding transcription factor activity, RNA polymerase II-specific"/>
    <property type="evidence" value="ECO:0007669"/>
    <property type="project" value="InterPro"/>
</dbReference>
<dbReference type="PANTHER" id="PTHR47338">
    <property type="entry name" value="ZN(II)2CYS6 TRANSCRIPTION FACTOR (EUROFUNG)-RELATED"/>
    <property type="match status" value="1"/>
</dbReference>
<dbReference type="CDD" id="cd12148">
    <property type="entry name" value="fungal_TF_MHR"/>
    <property type="match status" value="1"/>
</dbReference>
<dbReference type="GO" id="GO:0003677">
    <property type="term" value="F:DNA binding"/>
    <property type="evidence" value="ECO:0007669"/>
    <property type="project" value="InterPro"/>
</dbReference>
<feature type="compositionally biased region" description="Polar residues" evidence="6">
    <location>
        <begin position="564"/>
        <end position="577"/>
    </location>
</feature>
<dbReference type="InterPro" id="IPR050815">
    <property type="entry name" value="TF_fung"/>
</dbReference>
<evidence type="ECO:0000256" key="4">
    <source>
        <dbReference type="ARBA" id="ARBA00023163"/>
    </source>
</evidence>
<organism evidence="8 9">
    <name type="scientific">Schizothecium vesticola</name>
    <dbReference type="NCBI Taxonomy" id="314040"/>
    <lineage>
        <taxon>Eukaryota</taxon>
        <taxon>Fungi</taxon>
        <taxon>Dikarya</taxon>
        <taxon>Ascomycota</taxon>
        <taxon>Pezizomycotina</taxon>
        <taxon>Sordariomycetes</taxon>
        <taxon>Sordariomycetidae</taxon>
        <taxon>Sordariales</taxon>
        <taxon>Schizotheciaceae</taxon>
        <taxon>Schizothecium</taxon>
    </lineage>
</organism>
<keyword evidence="3" id="KW-0805">Transcription regulation</keyword>
<evidence type="ECO:0000256" key="1">
    <source>
        <dbReference type="ARBA" id="ARBA00004123"/>
    </source>
</evidence>
<comment type="caution">
    <text evidence="8">The sequence shown here is derived from an EMBL/GenBank/DDBJ whole genome shotgun (WGS) entry which is preliminary data.</text>
</comment>
<protein>
    <recommendedName>
        <fullName evidence="7">Xylanolytic transcriptional activator regulatory domain-containing protein</fullName>
    </recommendedName>
</protein>
<evidence type="ECO:0000256" key="6">
    <source>
        <dbReference type="SAM" id="MobiDB-lite"/>
    </source>
</evidence>
<feature type="domain" description="Xylanolytic transcriptional activator regulatory" evidence="7">
    <location>
        <begin position="205"/>
        <end position="282"/>
    </location>
</feature>
<accession>A0AA40K8R9</accession>
<dbReference type="PANTHER" id="PTHR47338:SF5">
    <property type="entry name" value="ZN(II)2CYS6 TRANSCRIPTION FACTOR (EUROFUNG)"/>
    <property type="match status" value="1"/>
</dbReference>
<sequence length="738" mass="82013">MRSKCVHDKGKAPCQSCLGAGISAENCQFPVRGQPDEDRDFRHPRMRSEKSQKRRDPVKSRRSILDDSPMQSPTSLVQGVPRSPIAVDEWEQLPPLEVIIEAVHTFTRHYFQLGFIHKEAFPERLRTNPRSVSPFFLLSLLSVSARLTPPLIDHYGSAVQAADSFMDRASRVALRELYREASLERCQGFYLLSIAQQGSGMKYQSSINLGIAVRLATLMQLHREETYTLANPTPELIVAAESARRTLWMLHSQDNLHSGPRSPMSLAASDITTLLPCNEAEFANAERPKERAALEDTPPAKESPKLVALKNKSLFATLIQAHYHWGTISRRAFSQDKGRRPWDKASEYAKMEKRLKQWEDELPPDHRWSDILLKGHKQNRQDLAYLGVTMITRLSNIVIRKAYLREMINHDKTERNSDFWAAMAHELWVNVEQLYDQIVTQWTDRGEGEGMGGQMAAFCIYTCGFLASYFCKYPQLCSDRAMPYKATAIVARMLVILEESKGVWPLASGWYEHLDQFHGSPAPPLAIGIAAQHSMDDSVTPIPHVLHHPSHSKLLASPAHESKNGFQSQAPGNSAQPSSPPMHIDPSLRLPPVPHPALPQQQQQQQQQAHQPQNTAAPSPSQQTVPTQVQVQAQQAQQAMAAGRPPDAIGIGLLIEASAFDSHPGAHATGPGVPAGPPYDPHAAGQGYFPPPAMSTSDGYEDQMQTLYIDNIGGAAGGMPNWSNLPNMNMGYFYGQPS</sequence>
<dbReference type="EMBL" id="JAUKUD010000003">
    <property type="protein sequence ID" value="KAK0749597.1"/>
    <property type="molecule type" value="Genomic_DNA"/>
</dbReference>